<evidence type="ECO:0000313" key="10">
    <source>
        <dbReference type="Proteomes" id="UP000663877"/>
    </source>
</evidence>
<keyword evidence="3 6" id="KW-0812">Transmembrane</keyword>
<comment type="caution">
    <text evidence="7">The sequence shown here is derived from an EMBL/GenBank/DDBJ whole genome shotgun (WGS) entry which is preliminary data.</text>
</comment>
<feature type="transmembrane region" description="Helical" evidence="6">
    <location>
        <begin position="244"/>
        <end position="267"/>
    </location>
</feature>
<comment type="subcellular location">
    <subcellularLocation>
        <location evidence="1">Membrane</location>
        <topology evidence="1">Multi-pass membrane protein</topology>
    </subcellularLocation>
</comment>
<dbReference type="Pfam" id="PF05978">
    <property type="entry name" value="UNC-93"/>
    <property type="match status" value="1"/>
</dbReference>
<dbReference type="SUPFAM" id="SSF103473">
    <property type="entry name" value="MFS general substrate transporter"/>
    <property type="match status" value="1"/>
</dbReference>
<evidence type="ECO:0000313" key="8">
    <source>
        <dbReference type="EMBL" id="CAF1592069.1"/>
    </source>
</evidence>
<evidence type="ECO:0000256" key="3">
    <source>
        <dbReference type="ARBA" id="ARBA00022692"/>
    </source>
</evidence>
<comment type="similarity">
    <text evidence="2">Belongs to the unc-93 family.</text>
</comment>
<dbReference type="PANTHER" id="PTHR19444:SF13">
    <property type="entry name" value="PROTEIN UNC-93 HOMOLOG A"/>
    <property type="match status" value="1"/>
</dbReference>
<dbReference type="EMBL" id="CAJNOM010001105">
    <property type="protein sequence ID" value="CAF1592069.1"/>
    <property type="molecule type" value="Genomic_DNA"/>
</dbReference>
<evidence type="ECO:0000256" key="4">
    <source>
        <dbReference type="ARBA" id="ARBA00022989"/>
    </source>
</evidence>
<gene>
    <name evidence="7" type="ORF">BJG266_LOCUS34289</name>
    <name evidence="8" type="ORF">QVE165_LOCUS51384</name>
</gene>
<dbReference type="Proteomes" id="UP000663832">
    <property type="component" value="Unassembled WGS sequence"/>
</dbReference>
<accession>A0A815GIE4</accession>
<name>A0A815GIE4_9BILA</name>
<feature type="transmembrane region" description="Helical" evidence="6">
    <location>
        <begin position="19"/>
        <end position="37"/>
    </location>
</feature>
<protein>
    <submittedName>
        <fullName evidence="7">Uncharacterized protein</fullName>
    </submittedName>
</protein>
<feature type="transmembrane region" description="Helical" evidence="6">
    <location>
        <begin position="209"/>
        <end position="232"/>
    </location>
</feature>
<dbReference type="InterPro" id="IPR010291">
    <property type="entry name" value="Ion_channel_UNC-93"/>
</dbReference>
<dbReference type="InterPro" id="IPR051951">
    <property type="entry name" value="UNC-93_regulatory"/>
</dbReference>
<dbReference type="InterPro" id="IPR036259">
    <property type="entry name" value="MFS_trans_sf"/>
</dbReference>
<proteinExistence type="inferred from homology"/>
<dbReference type="PANTHER" id="PTHR19444">
    <property type="entry name" value="UNC-93 RELATED"/>
    <property type="match status" value="1"/>
</dbReference>
<feature type="transmembrane region" description="Helical" evidence="6">
    <location>
        <begin position="336"/>
        <end position="355"/>
    </location>
</feature>
<evidence type="ECO:0000256" key="1">
    <source>
        <dbReference type="ARBA" id="ARBA00004141"/>
    </source>
</evidence>
<reference evidence="7" key="1">
    <citation type="submission" date="2021-02" db="EMBL/GenBank/DDBJ databases">
        <authorList>
            <person name="Nowell W R."/>
        </authorList>
    </citation>
    <scope>NUCLEOTIDE SEQUENCE</scope>
</reference>
<dbReference type="Proteomes" id="UP000663877">
    <property type="component" value="Unassembled WGS sequence"/>
</dbReference>
<keyword evidence="9" id="KW-1185">Reference proteome</keyword>
<keyword evidence="5 6" id="KW-0472">Membrane</keyword>
<organism evidence="7 10">
    <name type="scientific">Adineta steineri</name>
    <dbReference type="NCBI Taxonomy" id="433720"/>
    <lineage>
        <taxon>Eukaryota</taxon>
        <taxon>Metazoa</taxon>
        <taxon>Spiralia</taxon>
        <taxon>Gnathifera</taxon>
        <taxon>Rotifera</taxon>
        <taxon>Eurotatoria</taxon>
        <taxon>Bdelloidea</taxon>
        <taxon>Adinetida</taxon>
        <taxon>Adinetidae</taxon>
        <taxon>Adineta</taxon>
    </lineage>
</organism>
<dbReference type="OrthoDB" id="78663at2759"/>
<dbReference type="AlphaFoldDB" id="A0A815GIE4"/>
<evidence type="ECO:0000256" key="6">
    <source>
        <dbReference type="SAM" id="Phobius"/>
    </source>
</evidence>
<evidence type="ECO:0000313" key="9">
    <source>
        <dbReference type="Proteomes" id="UP000663832"/>
    </source>
</evidence>
<feature type="transmembrane region" description="Helical" evidence="6">
    <location>
        <begin position="273"/>
        <end position="299"/>
    </location>
</feature>
<feature type="transmembrane region" description="Helical" evidence="6">
    <location>
        <begin position="311"/>
        <end position="330"/>
    </location>
</feature>
<evidence type="ECO:0000256" key="2">
    <source>
        <dbReference type="ARBA" id="ARBA00009172"/>
    </source>
</evidence>
<evidence type="ECO:0000313" key="7">
    <source>
        <dbReference type="EMBL" id="CAF1338689.1"/>
    </source>
</evidence>
<evidence type="ECO:0000256" key="5">
    <source>
        <dbReference type="ARBA" id="ARBA00023136"/>
    </source>
</evidence>
<sequence length="388" mass="43630">MVEQVEQNENTKKGAKRNFIMICLAYVCSYTSLNAVISLQSSINTDANIGLYSLAIMYGSSLITSLFFTTPIGYIFGYKWSIVSGQFGAMIYVASNMYPKQWLMFSTAVICGIFRACMFMAQEAYVSILAGGGSEDDDNDDDNDTKNRKYFSIFFSAYQSAEIWGNLISYIVLRNVPTTAETNLEQCGANFLEKEHEDQQENGHISSTITYILFSIFAGVIMISVILVIFFLNQKRDIKMKRKYSRPACFVIAALLSYTVFIVMLIWKPASSQIYVLFILPCLSSISTGITEPFITAMYNSVFPGKKDTAFSLLTFAQTASCLSLLLYASVLRVRIQIILQLIFLTLAMLSYIIISIKQYRSSNNNNDEQQISVLNDLVMIPSISERI</sequence>
<dbReference type="GO" id="GO:0016020">
    <property type="term" value="C:membrane"/>
    <property type="evidence" value="ECO:0007669"/>
    <property type="project" value="UniProtKB-SubCell"/>
</dbReference>
<feature type="transmembrane region" description="Helical" evidence="6">
    <location>
        <begin position="49"/>
        <end position="68"/>
    </location>
</feature>
<dbReference type="Gene3D" id="1.20.1250.20">
    <property type="entry name" value="MFS general substrate transporter like domains"/>
    <property type="match status" value="1"/>
</dbReference>
<keyword evidence="4 6" id="KW-1133">Transmembrane helix</keyword>
<dbReference type="EMBL" id="CAJNOI010000745">
    <property type="protein sequence ID" value="CAF1338689.1"/>
    <property type="molecule type" value="Genomic_DNA"/>
</dbReference>